<reference evidence="1" key="1">
    <citation type="submission" date="2021-02" db="EMBL/GenBank/DDBJ databases">
        <authorList>
            <person name="Dougan E. K."/>
            <person name="Rhodes N."/>
            <person name="Thang M."/>
            <person name="Chan C."/>
        </authorList>
    </citation>
    <scope>NUCLEOTIDE SEQUENCE</scope>
</reference>
<protein>
    <submittedName>
        <fullName evidence="1">Dpf-6 protein</fullName>
    </submittedName>
</protein>
<dbReference type="Proteomes" id="UP000649617">
    <property type="component" value="Unassembled WGS sequence"/>
</dbReference>
<dbReference type="AlphaFoldDB" id="A0A812Y2P3"/>
<comment type="caution">
    <text evidence="1">The sequence shown here is derived from an EMBL/GenBank/DDBJ whole genome shotgun (WGS) entry which is preliminary data.</text>
</comment>
<proteinExistence type="predicted"/>
<feature type="non-terminal residue" evidence="1">
    <location>
        <position position="1"/>
    </location>
</feature>
<accession>A0A812Y2P3</accession>
<dbReference type="OrthoDB" id="416344at2759"/>
<evidence type="ECO:0000313" key="1">
    <source>
        <dbReference type="EMBL" id="CAE7764691.1"/>
    </source>
</evidence>
<evidence type="ECO:0000313" key="2">
    <source>
        <dbReference type="Proteomes" id="UP000649617"/>
    </source>
</evidence>
<dbReference type="Gene3D" id="3.40.50.1820">
    <property type="entry name" value="alpha/beta hydrolase"/>
    <property type="match status" value="1"/>
</dbReference>
<dbReference type="EMBL" id="CAJNIZ010047248">
    <property type="protein sequence ID" value="CAE7764691.1"/>
    <property type="molecule type" value="Genomic_DNA"/>
</dbReference>
<name>A0A812Y2P3_SYMPI</name>
<gene>
    <name evidence="1" type="primary">dpf-6</name>
    <name evidence="1" type="ORF">SPIL2461_LOCUS22392</name>
</gene>
<sequence length="413" mass="44302">KVNYRGSAGFGKVWRASGGFAEDVAGAIAWAVTDRKVLGETFAGGPEAGRLPPIAVMGDYFGGYAALHAASQLREWVACVVAIAPLQSAPGGLSKPYMPDAKRVQSWDPDQSQGRGLGMLEPAGLVKDLQGLAMMVVEYERDEDSKGPFVTNMVPVGCDPEDWPPSLQYVQYAGERKGGGVVRQNMLDLFRRLDSFLHANLSPLVQPTRGQNLLKEDFVDEVPFLSAALQPATIGSSSPSAEGIELGLERVLRETKGQEIADAFPKLRSAFGTPAGVGFSTDAQKEETSGKRLQNLLAPASRVLVRDDGTIEITVAFASAPKKLHVLLSEVWMHMRAEGLGFTLALPRQPKPGQRIKAFNMPSGTAFHFEIAAESGVGAVENFNYWAARGSTLLDLVLPEDLAAAPVMLPDAR</sequence>
<keyword evidence="2" id="KW-1185">Reference proteome</keyword>
<dbReference type="InterPro" id="IPR029058">
    <property type="entry name" value="AB_hydrolase_fold"/>
</dbReference>
<organism evidence="1 2">
    <name type="scientific">Symbiodinium pilosum</name>
    <name type="common">Dinoflagellate</name>
    <dbReference type="NCBI Taxonomy" id="2952"/>
    <lineage>
        <taxon>Eukaryota</taxon>
        <taxon>Sar</taxon>
        <taxon>Alveolata</taxon>
        <taxon>Dinophyceae</taxon>
        <taxon>Suessiales</taxon>
        <taxon>Symbiodiniaceae</taxon>
        <taxon>Symbiodinium</taxon>
    </lineage>
</organism>
<dbReference type="SUPFAM" id="SSF53474">
    <property type="entry name" value="alpha/beta-Hydrolases"/>
    <property type="match status" value="1"/>
</dbReference>